<proteinExistence type="predicted"/>
<comment type="caution">
    <text evidence="3">The sequence shown here is derived from an EMBL/GenBank/DDBJ whole genome shotgun (WGS) entry which is preliminary data.</text>
</comment>
<organism evidence="3 4">
    <name type="scientific">Actinomadura luzonensis</name>
    <dbReference type="NCBI Taxonomy" id="2805427"/>
    <lineage>
        <taxon>Bacteria</taxon>
        <taxon>Bacillati</taxon>
        <taxon>Actinomycetota</taxon>
        <taxon>Actinomycetes</taxon>
        <taxon>Streptosporangiales</taxon>
        <taxon>Thermomonosporaceae</taxon>
        <taxon>Actinomadura</taxon>
    </lineage>
</organism>
<protein>
    <submittedName>
        <fullName evidence="3">Uncharacterized protein</fullName>
    </submittedName>
</protein>
<feature type="compositionally biased region" description="Low complexity" evidence="1">
    <location>
        <begin position="101"/>
        <end position="113"/>
    </location>
</feature>
<reference evidence="3 4" key="1">
    <citation type="submission" date="2022-04" db="EMBL/GenBank/DDBJ databases">
        <title>Genome draft of Actinomadura sp. ATCC 31491.</title>
        <authorList>
            <person name="Shi X."/>
            <person name="Du Y."/>
        </authorList>
    </citation>
    <scope>NUCLEOTIDE SEQUENCE [LARGE SCALE GENOMIC DNA]</scope>
    <source>
        <strain evidence="3 4">ATCC 31491</strain>
    </source>
</reference>
<sequence length="223" mass="23491">MRSLGERYWHALIDTRPVEPAPPLDRRAGLWRRYWASLLGLPPSPPAAEERRRGDRRWPALFLRAGLLPVAVTGLALALGVTVLLPPGRQDTGGQAAVPTASRAASEAGRSEATQSARTATRPALVLDLVLDLPARGRSLWRITRSGVRPAVPATADFAVSGSSVRVDSARARTGGCPGRERPAAAPVTPGRPLCLRTRAAGPVTTVFGVPSGGRLRVAVTAS</sequence>
<keyword evidence="2" id="KW-0472">Membrane</keyword>
<evidence type="ECO:0000256" key="1">
    <source>
        <dbReference type="SAM" id="MobiDB-lite"/>
    </source>
</evidence>
<evidence type="ECO:0000313" key="3">
    <source>
        <dbReference type="EMBL" id="MCK2216904.1"/>
    </source>
</evidence>
<dbReference type="Proteomes" id="UP001317259">
    <property type="component" value="Unassembled WGS sequence"/>
</dbReference>
<evidence type="ECO:0000256" key="2">
    <source>
        <dbReference type="SAM" id="Phobius"/>
    </source>
</evidence>
<feature type="transmembrane region" description="Helical" evidence="2">
    <location>
        <begin position="61"/>
        <end position="85"/>
    </location>
</feature>
<feature type="region of interest" description="Disordered" evidence="1">
    <location>
        <begin position="170"/>
        <end position="190"/>
    </location>
</feature>
<keyword evidence="4" id="KW-1185">Reference proteome</keyword>
<feature type="region of interest" description="Disordered" evidence="1">
    <location>
        <begin position="88"/>
        <end position="119"/>
    </location>
</feature>
<keyword evidence="2" id="KW-1133">Transmembrane helix</keyword>
<evidence type="ECO:0000313" key="4">
    <source>
        <dbReference type="Proteomes" id="UP001317259"/>
    </source>
</evidence>
<gene>
    <name evidence="3" type="ORF">MF672_024375</name>
</gene>
<keyword evidence="2" id="KW-0812">Transmembrane</keyword>
<dbReference type="EMBL" id="JAKRKC020000001">
    <property type="protein sequence ID" value="MCK2216904.1"/>
    <property type="molecule type" value="Genomic_DNA"/>
</dbReference>
<accession>A0ABT0FX29</accession>
<dbReference type="RefSeq" id="WP_242383455.1">
    <property type="nucleotide sequence ID" value="NZ_JAKRKC020000001.1"/>
</dbReference>
<name>A0ABT0FX29_9ACTN</name>